<evidence type="ECO:0000313" key="9">
    <source>
        <dbReference type="EMBL" id="MBO8434713.1"/>
    </source>
</evidence>
<dbReference type="HAMAP" id="MF_00171">
    <property type="entry name" value="TruA"/>
    <property type="match status" value="1"/>
</dbReference>
<feature type="active site" description="Nucleophile" evidence="4 5">
    <location>
        <position position="53"/>
    </location>
</feature>
<feature type="domain" description="Pseudouridine synthase I TruA alpha/beta" evidence="8">
    <location>
        <begin position="7"/>
        <end position="105"/>
    </location>
</feature>
<evidence type="ECO:0000256" key="6">
    <source>
        <dbReference type="PIRSR" id="PIRSR001430-2"/>
    </source>
</evidence>
<sequence length="245" mass="27878">MRILLTVAYDGTNYFGWQRQKGDPVPTVEQKLYEACNSLFRKDFELIGASRTDRGVHALGQRVVLDVDTNIPVERLPRALNSFLPEDIVASGAELVSDTFHPRYDCVKKTYRYRILNSEYKNPMERKYTEFVHRPLDVEKMKEASVYFKGTHDFKGFCSSQTEVKSTVRTIFDIAVEKNGNIVEIYVTGDGFLYNMVRIIAGTLIYVGLSKIKPEDMGDIIASMDRARAGKTAGPEGLTLMKIYY</sequence>
<dbReference type="InterPro" id="IPR020094">
    <property type="entry name" value="TruA/RsuA/RluB/E/F_N"/>
</dbReference>
<evidence type="ECO:0000259" key="8">
    <source>
        <dbReference type="Pfam" id="PF01416"/>
    </source>
</evidence>
<feature type="binding site" evidence="4 6">
    <location>
        <position position="111"/>
    </location>
    <ligand>
        <name>substrate</name>
    </ligand>
</feature>
<dbReference type="Proteomes" id="UP000823611">
    <property type="component" value="Unassembled WGS sequence"/>
</dbReference>
<dbReference type="PANTHER" id="PTHR11142:SF0">
    <property type="entry name" value="TRNA PSEUDOURIDINE SYNTHASE-LIKE 1"/>
    <property type="match status" value="1"/>
</dbReference>
<dbReference type="InterPro" id="IPR020097">
    <property type="entry name" value="PsdUridine_synth_TruA_a/b_dom"/>
</dbReference>
<dbReference type="InterPro" id="IPR020095">
    <property type="entry name" value="PsdUridine_synth_TruA_C"/>
</dbReference>
<name>A0A9D9DXJ2_9FIRM</name>
<dbReference type="InterPro" id="IPR001406">
    <property type="entry name" value="PsdUridine_synth_TruA"/>
</dbReference>
<dbReference type="Gene3D" id="3.30.70.660">
    <property type="entry name" value="Pseudouridine synthase I, catalytic domain, C-terminal subdomain"/>
    <property type="match status" value="1"/>
</dbReference>
<dbReference type="PIRSF" id="PIRSF001430">
    <property type="entry name" value="tRNA_psdUrid_synth"/>
    <property type="match status" value="1"/>
</dbReference>
<dbReference type="CDD" id="cd02570">
    <property type="entry name" value="PseudoU_synth_EcTruA"/>
    <property type="match status" value="1"/>
</dbReference>
<dbReference type="Pfam" id="PF01416">
    <property type="entry name" value="PseudoU_synth_1"/>
    <property type="match status" value="2"/>
</dbReference>
<dbReference type="EC" id="5.4.99.12" evidence="4"/>
<evidence type="ECO:0000256" key="3">
    <source>
        <dbReference type="ARBA" id="ARBA00023235"/>
    </source>
</evidence>
<comment type="similarity">
    <text evidence="1 4 7">Belongs to the tRNA pseudouridine synthase TruA family.</text>
</comment>
<dbReference type="InterPro" id="IPR020103">
    <property type="entry name" value="PsdUridine_synth_cat_dom_sf"/>
</dbReference>
<feature type="domain" description="Pseudouridine synthase I TruA alpha/beta" evidence="8">
    <location>
        <begin position="144"/>
        <end position="245"/>
    </location>
</feature>
<comment type="caution">
    <text evidence="9">The sequence shown here is derived from an EMBL/GenBank/DDBJ whole genome shotgun (WGS) entry which is preliminary data.</text>
</comment>
<evidence type="ECO:0000256" key="5">
    <source>
        <dbReference type="PIRSR" id="PIRSR001430-1"/>
    </source>
</evidence>
<dbReference type="GO" id="GO:0003723">
    <property type="term" value="F:RNA binding"/>
    <property type="evidence" value="ECO:0007669"/>
    <property type="project" value="InterPro"/>
</dbReference>
<evidence type="ECO:0000313" key="10">
    <source>
        <dbReference type="Proteomes" id="UP000823611"/>
    </source>
</evidence>
<dbReference type="NCBIfam" id="TIGR00071">
    <property type="entry name" value="hisT_truA"/>
    <property type="match status" value="1"/>
</dbReference>
<dbReference type="FunFam" id="3.30.70.580:FF:000001">
    <property type="entry name" value="tRNA pseudouridine synthase A"/>
    <property type="match status" value="1"/>
</dbReference>
<evidence type="ECO:0000256" key="7">
    <source>
        <dbReference type="RuleBase" id="RU003792"/>
    </source>
</evidence>
<evidence type="ECO:0000256" key="4">
    <source>
        <dbReference type="HAMAP-Rule" id="MF_00171"/>
    </source>
</evidence>
<gene>
    <name evidence="4 9" type="primary">truA</name>
    <name evidence="9" type="ORF">IAC55_05265</name>
</gene>
<dbReference type="AlphaFoldDB" id="A0A9D9DXJ2"/>
<dbReference type="Gene3D" id="3.30.70.580">
    <property type="entry name" value="Pseudouridine synthase I, catalytic domain, N-terminal subdomain"/>
    <property type="match status" value="1"/>
</dbReference>
<dbReference type="GO" id="GO:0031119">
    <property type="term" value="P:tRNA pseudouridine synthesis"/>
    <property type="evidence" value="ECO:0007669"/>
    <property type="project" value="UniProtKB-UniRule"/>
</dbReference>
<reference evidence="9" key="1">
    <citation type="submission" date="2020-10" db="EMBL/GenBank/DDBJ databases">
        <authorList>
            <person name="Gilroy R."/>
        </authorList>
    </citation>
    <scope>NUCLEOTIDE SEQUENCE</scope>
    <source>
        <strain evidence="9">F6-4510</strain>
    </source>
</reference>
<comment type="function">
    <text evidence="4">Formation of pseudouridine at positions 38, 39 and 40 in the anticodon stem and loop of transfer RNAs.</text>
</comment>
<accession>A0A9D9DXJ2</accession>
<evidence type="ECO:0000256" key="1">
    <source>
        <dbReference type="ARBA" id="ARBA00009375"/>
    </source>
</evidence>
<dbReference type="SUPFAM" id="SSF55120">
    <property type="entry name" value="Pseudouridine synthase"/>
    <property type="match status" value="1"/>
</dbReference>
<proteinExistence type="inferred from homology"/>
<keyword evidence="3 4" id="KW-0413">Isomerase</keyword>
<organism evidence="9 10">
    <name type="scientific">Candidatus Fimicola merdigallinarum</name>
    <dbReference type="NCBI Taxonomy" id="2840819"/>
    <lineage>
        <taxon>Bacteria</taxon>
        <taxon>Bacillati</taxon>
        <taxon>Bacillota</taxon>
        <taxon>Clostridia</taxon>
        <taxon>Lachnospirales</taxon>
        <taxon>Lachnospiraceae</taxon>
        <taxon>Lachnospiraceae incertae sedis</taxon>
        <taxon>Candidatus Fimicola</taxon>
    </lineage>
</organism>
<keyword evidence="2 4" id="KW-0819">tRNA processing</keyword>
<dbReference type="GO" id="GO:0160147">
    <property type="term" value="F:tRNA pseudouridine(38-40) synthase activity"/>
    <property type="evidence" value="ECO:0007669"/>
    <property type="project" value="UniProtKB-EC"/>
</dbReference>
<comment type="caution">
    <text evidence="4">Lacks conserved residue(s) required for the propagation of feature annotation.</text>
</comment>
<comment type="subunit">
    <text evidence="4">Homodimer.</text>
</comment>
<dbReference type="PANTHER" id="PTHR11142">
    <property type="entry name" value="PSEUDOURIDYLATE SYNTHASE"/>
    <property type="match status" value="1"/>
</dbReference>
<comment type="catalytic activity">
    <reaction evidence="4 7">
        <text>uridine(38/39/40) in tRNA = pseudouridine(38/39/40) in tRNA</text>
        <dbReference type="Rhea" id="RHEA:22376"/>
        <dbReference type="Rhea" id="RHEA-COMP:10085"/>
        <dbReference type="Rhea" id="RHEA-COMP:10087"/>
        <dbReference type="ChEBI" id="CHEBI:65314"/>
        <dbReference type="ChEBI" id="CHEBI:65315"/>
        <dbReference type="EC" id="5.4.99.12"/>
    </reaction>
</comment>
<reference evidence="9" key="2">
    <citation type="journal article" date="2021" name="PeerJ">
        <title>Extensive microbial diversity within the chicken gut microbiome revealed by metagenomics and culture.</title>
        <authorList>
            <person name="Gilroy R."/>
            <person name="Ravi A."/>
            <person name="Getino M."/>
            <person name="Pursley I."/>
            <person name="Horton D.L."/>
            <person name="Alikhan N.F."/>
            <person name="Baker D."/>
            <person name="Gharbi K."/>
            <person name="Hall N."/>
            <person name="Watson M."/>
            <person name="Adriaenssens E.M."/>
            <person name="Foster-Nyarko E."/>
            <person name="Jarju S."/>
            <person name="Secka A."/>
            <person name="Antonio M."/>
            <person name="Oren A."/>
            <person name="Chaudhuri R.R."/>
            <person name="La Ragione R."/>
            <person name="Hildebrand F."/>
            <person name="Pallen M.J."/>
        </authorList>
    </citation>
    <scope>NUCLEOTIDE SEQUENCE</scope>
    <source>
        <strain evidence="9">F6-4510</strain>
    </source>
</reference>
<dbReference type="EMBL" id="JADIMX010000102">
    <property type="protein sequence ID" value="MBO8434713.1"/>
    <property type="molecule type" value="Genomic_DNA"/>
</dbReference>
<evidence type="ECO:0000256" key="2">
    <source>
        <dbReference type="ARBA" id="ARBA00022694"/>
    </source>
</evidence>
<protein>
    <recommendedName>
        <fullName evidence="4">tRNA pseudouridine synthase A</fullName>
        <ecNumber evidence="4">5.4.99.12</ecNumber>
    </recommendedName>
    <alternativeName>
        <fullName evidence="4">tRNA pseudouridine(38-40) synthase</fullName>
    </alternativeName>
    <alternativeName>
        <fullName evidence="4">tRNA pseudouridylate synthase I</fullName>
    </alternativeName>
    <alternativeName>
        <fullName evidence="4">tRNA-uridine isomerase I</fullName>
    </alternativeName>
</protein>